<evidence type="ECO:0000313" key="1">
    <source>
        <dbReference type="EMBL" id="EHM53993.1"/>
    </source>
</evidence>
<proteinExistence type="predicted"/>
<reference evidence="1 2" key="1">
    <citation type="submission" date="2011-08" db="EMBL/GenBank/DDBJ databases">
        <authorList>
            <person name="Weinstock G."/>
            <person name="Sodergren E."/>
            <person name="Clifton S."/>
            <person name="Fulton L."/>
            <person name="Fulton B."/>
            <person name="Courtney L."/>
            <person name="Fronick C."/>
            <person name="Harrison M."/>
            <person name="Strong C."/>
            <person name="Farmer C."/>
            <person name="Delahaunty K."/>
            <person name="Markovic C."/>
            <person name="Hall O."/>
            <person name="Minx P."/>
            <person name="Tomlinson C."/>
            <person name="Mitreva M."/>
            <person name="Hou S."/>
            <person name="Chen J."/>
            <person name="Wollam A."/>
            <person name="Pepin K.H."/>
            <person name="Johnson M."/>
            <person name="Bhonagiri V."/>
            <person name="Zhang X."/>
            <person name="Suruliraj S."/>
            <person name="Warren W."/>
            <person name="Chinwalla A."/>
            <person name="Mardis E.R."/>
            <person name="Wilson R.K."/>
        </authorList>
    </citation>
    <scope>NUCLEOTIDE SEQUENCE [LARGE SCALE GENOMIC DNA]</scope>
    <source>
        <strain evidence="1 2">F0432</strain>
    </source>
</reference>
<dbReference type="EMBL" id="AGCM01000083">
    <property type="protein sequence ID" value="EHM53993.1"/>
    <property type="molecule type" value="Genomic_DNA"/>
</dbReference>
<comment type="caution">
    <text evidence="1">The sequence shown here is derived from an EMBL/GenBank/DDBJ whole genome shotgun (WGS) entry which is preliminary data.</text>
</comment>
<dbReference type="STRING" id="797473.HMPREF9080_01511"/>
<organism evidence="1 2">
    <name type="scientific">Cardiobacterium valvarum F0432</name>
    <dbReference type="NCBI Taxonomy" id="797473"/>
    <lineage>
        <taxon>Bacteria</taxon>
        <taxon>Pseudomonadati</taxon>
        <taxon>Pseudomonadota</taxon>
        <taxon>Gammaproteobacteria</taxon>
        <taxon>Cardiobacteriales</taxon>
        <taxon>Cardiobacteriaceae</taxon>
        <taxon>Cardiobacterium</taxon>
    </lineage>
</organism>
<dbReference type="Proteomes" id="UP000004750">
    <property type="component" value="Unassembled WGS sequence"/>
</dbReference>
<evidence type="ECO:0000313" key="2">
    <source>
        <dbReference type="Proteomes" id="UP000004750"/>
    </source>
</evidence>
<sequence length="63" mass="6897">MSHRHPPPEHPRNPRLRGFLPPVLKYRRSRGAVSGPENNLSVLARLTGFAIATPHGKASNHAA</sequence>
<gene>
    <name evidence="1" type="ORF">HMPREF9080_01511</name>
</gene>
<protein>
    <submittedName>
        <fullName evidence="1">Uncharacterized protein</fullName>
    </submittedName>
</protein>
<dbReference type="AlphaFoldDB" id="G9ZFG6"/>
<name>G9ZFG6_9GAMM</name>
<accession>G9ZFG6</accession>
<dbReference type="HOGENOM" id="CLU_2877518_0_0_6"/>